<dbReference type="AlphaFoldDB" id="A0A9W4H676"/>
<proteinExistence type="predicted"/>
<feature type="region of interest" description="Disordered" evidence="1">
    <location>
        <begin position="1"/>
        <end position="211"/>
    </location>
</feature>
<evidence type="ECO:0000256" key="1">
    <source>
        <dbReference type="SAM" id="MobiDB-lite"/>
    </source>
</evidence>
<accession>A0A9W4H676</accession>
<evidence type="ECO:0000313" key="2">
    <source>
        <dbReference type="EMBL" id="CAG7653781.1"/>
    </source>
</evidence>
<dbReference type="Proteomes" id="UP001153328">
    <property type="component" value="Unassembled WGS sequence"/>
</dbReference>
<name>A0A9W4H676_9ACTN</name>
<feature type="compositionally biased region" description="Basic residues" evidence="1">
    <location>
        <begin position="163"/>
        <end position="175"/>
    </location>
</feature>
<sequence length="211" mass="24065">MQATQFPNPVRTPRTGAPVNLGSWHHDPDTSGAAHRGRGRGHRLAGPGRQSMARPVLPHLGKRLVDPPRGPRRRHDLHGDVLHPAPQPAAAVRPGRKRPQTRPRGTDHRDRAGRRRLHPADGLLRQGAARPRRRTQRRRRHLHAGRAQHDLAAGHGHVCDLRRGHRAAGRHRAARDRHERDTARAQTRHHHRHRALHRDDRPGQRRLRRQG</sequence>
<reference evidence="2" key="1">
    <citation type="submission" date="2021-06" db="EMBL/GenBank/DDBJ databases">
        <authorList>
            <person name="Arsene-Ploetze F."/>
        </authorList>
    </citation>
    <scope>NUCLEOTIDE SEQUENCE</scope>
    <source>
        <strain evidence="2">SBRY1</strain>
    </source>
</reference>
<organism evidence="2 3">
    <name type="scientific">Actinacidiphila bryophytorum</name>
    <dbReference type="NCBI Taxonomy" id="1436133"/>
    <lineage>
        <taxon>Bacteria</taxon>
        <taxon>Bacillati</taxon>
        <taxon>Actinomycetota</taxon>
        <taxon>Actinomycetes</taxon>
        <taxon>Kitasatosporales</taxon>
        <taxon>Streptomycetaceae</taxon>
        <taxon>Actinacidiphila</taxon>
    </lineage>
</organism>
<comment type="caution">
    <text evidence="2">The sequence shown here is derived from an EMBL/GenBank/DDBJ whole genome shotgun (WGS) entry which is preliminary data.</text>
</comment>
<feature type="compositionally biased region" description="Basic residues" evidence="1">
    <location>
        <begin position="186"/>
        <end position="196"/>
    </location>
</feature>
<protein>
    <submittedName>
        <fullName evidence="2">Uncharacterized protein</fullName>
    </submittedName>
</protein>
<gene>
    <name evidence="2" type="ORF">SBRY_60254</name>
</gene>
<keyword evidence="3" id="KW-1185">Reference proteome</keyword>
<feature type="compositionally biased region" description="Basic residues" evidence="1">
    <location>
        <begin position="130"/>
        <end position="146"/>
    </location>
</feature>
<dbReference type="EMBL" id="CAJVAX010000020">
    <property type="protein sequence ID" value="CAG7653781.1"/>
    <property type="molecule type" value="Genomic_DNA"/>
</dbReference>
<evidence type="ECO:0000313" key="3">
    <source>
        <dbReference type="Proteomes" id="UP001153328"/>
    </source>
</evidence>